<dbReference type="PANTHER" id="PTHR11439">
    <property type="entry name" value="GAG-POL-RELATED RETROTRANSPOSON"/>
    <property type="match status" value="1"/>
</dbReference>
<protein>
    <recommendedName>
        <fullName evidence="4">Retrovirus-related Pol polyprotein from transposon TNT 1-94</fullName>
    </recommendedName>
</protein>
<evidence type="ECO:0000256" key="1">
    <source>
        <dbReference type="SAM" id="MobiDB-lite"/>
    </source>
</evidence>
<sequence>MLNCNPASTPSETGLILEKEGTEEPVDETMYKKIVGSLRYLCHTRPDIEFSVGVMSRFMQNPREPHLLAAKRILRYVKGTMSSGILFPQNNTTTDEIEVAGFTDTDWGANKDDRRSTTGFVFFVEGGPISWSSKKEPKQGMVKEGEEVALVQSGRQPIWRFQSTHNIQVRKV</sequence>
<proteinExistence type="predicted"/>
<dbReference type="EMBL" id="KQ483739">
    <property type="protein sequence ID" value="KYP42036.1"/>
    <property type="molecule type" value="Genomic_DNA"/>
</dbReference>
<dbReference type="CDD" id="cd09272">
    <property type="entry name" value="RNase_HI_RT_Ty1"/>
    <property type="match status" value="1"/>
</dbReference>
<name>A0A151RHK3_CAJCA</name>
<feature type="compositionally biased region" description="Polar residues" evidence="1">
    <location>
        <begin position="1"/>
        <end position="12"/>
    </location>
</feature>
<feature type="region of interest" description="Disordered" evidence="1">
    <location>
        <begin position="1"/>
        <end position="22"/>
    </location>
</feature>
<keyword evidence="3" id="KW-1185">Reference proteome</keyword>
<evidence type="ECO:0000313" key="3">
    <source>
        <dbReference type="Proteomes" id="UP000075243"/>
    </source>
</evidence>
<evidence type="ECO:0000313" key="2">
    <source>
        <dbReference type="EMBL" id="KYP42036.1"/>
    </source>
</evidence>
<gene>
    <name evidence="2" type="ORF">KK1_036599</name>
</gene>
<dbReference type="Gramene" id="C.cajan_32012.t">
    <property type="protein sequence ID" value="C.cajan_32012.t"/>
    <property type="gene ID" value="C.cajan_32012"/>
</dbReference>
<dbReference type="PANTHER" id="PTHR11439:SF483">
    <property type="entry name" value="PEPTIDE SYNTHASE GLIP-LIKE, PUTATIVE (AFU_ORTHOLOGUE AFUA_3G12920)-RELATED"/>
    <property type="match status" value="1"/>
</dbReference>
<dbReference type="Proteomes" id="UP000075243">
    <property type="component" value="Unassembled WGS sequence"/>
</dbReference>
<organism evidence="2 3">
    <name type="scientific">Cajanus cajan</name>
    <name type="common">Pigeon pea</name>
    <name type="synonym">Cajanus indicus</name>
    <dbReference type="NCBI Taxonomy" id="3821"/>
    <lineage>
        <taxon>Eukaryota</taxon>
        <taxon>Viridiplantae</taxon>
        <taxon>Streptophyta</taxon>
        <taxon>Embryophyta</taxon>
        <taxon>Tracheophyta</taxon>
        <taxon>Spermatophyta</taxon>
        <taxon>Magnoliopsida</taxon>
        <taxon>eudicotyledons</taxon>
        <taxon>Gunneridae</taxon>
        <taxon>Pentapetalae</taxon>
        <taxon>rosids</taxon>
        <taxon>fabids</taxon>
        <taxon>Fabales</taxon>
        <taxon>Fabaceae</taxon>
        <taxon>Papilionoideae</taxon>
        <taxon>50 kb inversion clade</taxon>
        <taxon>NPAAA clade</taxon>
        <taxon>indigoferoid/millettioid clade</taxon>
        <taxon>Phaseoleae</taxon>
        <taxon>Cajanus</taxon>
    </lineage>
</organism>
<reference evidence="2" key="1">
    <citation type="journal article" date="2012" name="Nat. Biotechnol.">
        <title>Draft genome sequence of pigeonpea (Cajanus cajan), an orphan legume crop of resource-poor farmers.</title>
        <authorList>
            <person name="Varshney R.K."/>
            <person name="Chen W."/>
            <person name="Li Y."/>
            <person name="Bharti A.K."/>
            <person name="Saxena R.K."/>
            <person name="Schlueter J.A."/>
            <person name="Donoghue M.T."/>
            <person name="Azam S."/>
            <person name="Fan G."/>
            <person name="Whaley A.M."/>
            <person name="Farmer A.D."/>
            <person name="Sheridan J."/>
            <person name="Iwata A."/>
            <person name="Tuteja R."/>
            <person name="Penmetsa R.V."/>
            <person name="Wu W."/>
            <person name="Upadhyaya H.D."/>
            <person name="Yang S.P."/>
            <person name="Shah T."/>
            <person name="Saxena K.B."/>
            <person name="Michael T."/>
            <person name="McCombie W.R."/>
            <person name="Yang B."/>
            <person name="Zhang G."/>
            <person name="Yang H."/>
            <person name="Wang J."/>
            <person name="Spillane C."/>
            <person name="Cook D.R."/>
            <person name="May G.D."/>
            <person name="Xu X."/>
            <person name="Jackson S.A."/>
        </authorList>
    </citation>
    <scope>NUCLEOTIDE SEQUENCE [LARGE SCALE GENOMIC DNA]</scope>
</reference>
<accession>A0A151RHK3</accession>
<evidence type="ECO:0008006" key="4">
    <source>
        <dbReference type="Google" id="ProtNLM"/>
    </source>
</evidence>
<dbReference type="AlphaFoldDB" id="A0A151RHK3"/>